<protein>
    <recommendedName>
        <fullName evidence="1">Tc1-like transposase DDE domain-containing protein</fullName>
    </recommendedName>
</protein>
<organism evidence="2 3">
    <name type="scientific">Acetobacter tropicalis</name>
    <dbReference type="NCBI Taxonomy" id="104102"/>
    <lineage>
        <taxon>Bacteria</taxon>
        <taxon>Pseudomonadati</taxon>
        <taxon>Pseudomonadota</taxon>
        <taxon>Alphaproteobacteria</taxon>
        <taxon>Acetobacterales</taxon>
        <taxon>Acetobacteraceae</taxon>
        <taxon>Acetobacter</taxon>
    </lineage>
</organism>
<dbReference type="Gene3D" id="3.30.420.10">
    <property type="entry name" value="Ribonuclease H-like superfamily/Ribonuclease H"/>
    <property type="match status" value="1"/>
</dbReference>
<evidence type="ECO:0000313" key="2">
    <source>
        <dbReference type="EMBL" id="ATJ91796.1"/>
    </source>
</evidence>
<evidence type="ECO:0000259" key="1">
    <source>
        <dbReference type="Pfam" id="PF13358"/>
    </source>
</evidence>
<dbReference type="EMBL" id="CP022699">
    <property type="protein sequence ID" value="ATJ91796.1"/>
    <property type="molecule type" value="Genomic_DNA"/>
</dbReference>
<dbReference type="KEGG" id="ato:CIW82_15010"/>
<gene>
    <name evidence="2" type="ORF">CIW82_15010</name>
</gene>
<sequence>MVASVERTGWELRSHTVAGRYRLFLPLCIITGLPHSAGSTVLSTSAVHAHIEQSLVLRLKAGNIVVLYNLGSHKDGAARKAIRAVGVWLIFLPPPYSPDRNPIEQVFAKLETQLWRIAERSIVAT</sequence>
<reference evidence="2 3" key="1">
    <citation type="submission" date="2017-08" db="EMBL/GenBank/DDBJ databases">
        <title>Complete Genome Sequence of Acetobacter tropicalis Oregon-R-modENCODE STRAIN BDGP1, an acetic acid bacterium isolated from Drosophila melanogaster gut.</title>
        <authorList>
            <person name="Wan K.H."/>
            <person name="Yu C."/>
            <person name="Park S."/>
            <person name="Hammonds A.S."/>
            <person name="Booth B.W."/>
            <person name="Celniker S.E."/>
        </authorList>
    </citation>
    <scope>NUCLEOTIDE SEQUENCE [LARGE SCALE GENOMIC DNA]</scope>
    <source>
        <strain evidence="2 3">BDGP1</strain>
    </source>
</reference>
<dbReference type="AlphaFoldDB" id="A0A291PK56"/>
<name>A0A291PK56_9PROT</name>
<proteinExistence type="predicted"/>
<dbReference type="InterPro" id="IPR038717">
    <property type="entry name" value="Tc1-like_DDE_dom"/>
</dbReference>
<dbReference type="Proteomes" id="UP000220394">
    <property type="component" value="Chromosome"/>
</dbReference>
<dbReference type="InterPro" id="IPR036397">
    <property type="entry name" value="RNaseH_sf"/>
</dbReference>
<dbReference type="GO" id="GO:0003676">
    <property type="term" value="F:nucleic acid binding"/>
    <property type="evidence" value="ECO:0007669"/>
    <property type="project" value="InterPro"/>
</dbReference>
<dbReference type="Pfam" id="PF13358">
    <property type="entry name" value="DDE_3"/>
    <property type="match status" value="1"/>
</dbReference>
<feature type="domain" description="Tc1-like transposase DDE" evidence="1">
    <location>
        <begin position="41"/>
        <end position="115"/>
    </location>
</feature>
<evidence type="ECO:0000313" key="3">
    <source>
        <dbReference type="Proteomes" id="UP000220394"/>
    </source>
</evidence>
<dbReference type="RefSeq" id="WP_086897120.1">
    <property type="nucleotide sequence ID" value="NZ_CP022699.1"/>
</dbReference>
<accession>A0A291PK56</accession>